<accession>A0A9X0AQA9</accession>
<dbReference type="AlphaFoldDB" id="A0A9X0AQA9"/>
<reference evidence="1" key="1">
    <citation type="submission" date="2022-11" db="EMBL/GenBank/DDBJ databases">
        <title>Genome Resource of Sclerotinia nivalis Strain SnTB1, a Plant Pathogen Isolated from American Ginseng.</title>
        <authorList>
            <person name="Fan S."/>
        </authorList>
    </citation>
    <scope>NUCLEOTIDE SEQUENCE</scope>
    <source>
        <strain evidence="1">SnTB1</strain>
    </source>
</reference>
<organism evidence="1 2">
    <name type="scientific">Sclerotinia nivalis</name>
    <dbReference type="NCBI Taxonomy" id="352851"/>
    <lineage>
        <taxon>Eukaryota</taxon>
        <taxon>Fungi</taxon>
        <taxon>Dikarya</taxon>
        <taxon>Ascomycota</taxon>
        <taxon>Pezizomycotina</taxon>
        <taxon>Leotiomycetes</taxon>
        <taxon>Helotiales</taxon>
        <taxon>Sclerotiniaceae</taxon>
        <taxon>Sclerotinia</taxon>
    </lineage>
</organism>
<protein>
    <submittedName>
        <fullName evidence="1">Uncharacterized protein</fullName>
    </submittedName>
</protein>
<gene>
    <name evidence="1" type="ORF">OCU04_004366</name>
</gene>
<evidence type="ECO:0000313" key="1">
    <source>
        <dbReference type="EMBL" id="KAJ8066987.1"/>
    </source>
</evidence>
<keyword evidence="2" id="KW-1185">Reference proteome</keyword>
<evidence type="ECO:0000313" key="2">
    <source>
        <dbReference type="Proteomes" id="UP001152300"/>
    </source>
</evidence>
<sequence length="132" mass="14658">MLVYSPAIISVVKVEPYGSAFGISLSSPLLVSATFTSHTRPVTRDDLSIFCHCRLVVTDHGDDDGVYILDSFVNVLSSYHIPYHHTLMPREDVLNSTMTVASCYAITTFLHMLSRGSIRHKEENLAPDKTSK</sequence>
<comment type="caution">
    <text evidence="1">The sequence shown here is derived from an EMBL/GenBank/DDBJ whole genome shotgun (WGS) entry which is preliminary data.</text>
</comment>
<name>A0A9X0AQA9_9HELO</name>
<dbReference type="EMBL" id="JAPEIS010000004">
    <property type="protein sequence ID" value="KAJ8066987.1"/>
    <property type="molecule type" value="Genomic_DNA"/>
</dbReference>
<proteinExistence type="predicted"/>
<dbReference type="Proteomes" id="UP001152300">
    <property type="component" value="Unassembled WGS sequence"/>
</dbReference>